<protein>
    <recommendedName>
        <fullName evidence="2">Glycosyl hydrolase family 13 catalytic domain-containing protein</fullName>
    </recommendedName>
</protein>
<dbReference type="InterPro" id="IPR044505">
    <property type="entry name" value="GlgX_Isoamylase_N_E_set"/>
</dbReference>
<dbReference type="InterPro" id="IPR013783">
    <property type="entry name" value="Ig-like_fold"/>
</dbReference>
<comment type="similarity">
    <text evidence="1">Belongs to the glycosyl hydrolase 13 family.</text>
</comment>
<sequence length="702" mass="79443">MADYPFLGAQYHKDKTVFRVQSEHAAGMELCLFSPDEKEEIRIKMNKGDDNVWTAEVPAVKPGQKYGYRAYGEYDPSRGLFFNPAKLAVDPYGFEVSKTMDEWTSPLLDIENSHDSAPVMPKSVVVDMKRIFDPEKYPHLQKRPSFPIAKDIIYETHIKNFSHLNTMLPREKRGKLSGLGDSWTLNYFKRLGVNNIELMPIAPTCCGRQIQKREGRTDSWGYNPYCFFAVDPRYGNWEDFAAAVSELHKAGIKVTVDAVFNHTGEHAATGERNQSLSFKLLDSPNYYRPDGDNRGRFMNSTGCDNNFNLDSPAGRGILHNYLLLMHKLGVDGIRWDLGGDNALDNYGRFQEDGAFIQELRFATQKLGMEMYVEPWSAMGGNYSGRFAALVPGVKEWSDSRKNFVGEFFSSRNGLLGQFGNQVAGSSNVDPHTNESAVIGTGRSHDGFSLLGAYQHPKNTYPNGEEGRDGSPDIYAKSYNEEELFRRANSDIAFNILSKGIPLIRNGDERGYSDPNNNPYCIDDATVWLNWDELPPRKRRLFLNICRLNAFRSRHPVFSDLQLFDGQVVEANGAKDITWLRPDGREMEGSDWNYYHAKTGAYMLNGSNNKGKPRDDDFMIMVSGDNYHTVDYKLPTPPGGGKWQLVFDSSQEEFASRVQQFEPGSSYALKPYSYVILTHKNNLARVNVNTLKALAARKNAKRR</sequence>
<feature type="domain" description="Glycosyl hydrolase family 13 catalytic" evidence="2">
    <location>
        <begin position="165"/>
        <end position="551"/>
    </location>
</feature>
<accession>A0A9D1M3P0</accession>
<dbReference type="InterPro" id="IPR004193">
    <property type="entry name" value="Glyco_hydro_13_N"/>
</dbReference>
<dbReference type="GO" id="GO:0004553">
    <property type="term" value="F:hydrolase activity, hydrolyzing O-glycosyl compounds"/>
    <property type="evidence" value="ECO:0007669"/>
    <property type="project" value="InterPro"/>
</dbReference>
<dbReference type="SUPFAM" id="SSF51445">
    <property type="entry name" value="(Trans)glycosidases"/>
    <property type="match status" value="1"/>
</dbReference>
<comment type="caution">
    <text evidence="3">The sequence shown here is derived from an EMBL/GenBank/DDBJ whole genome shotgun (WGS) entry which is preliminary data.</text>
</comment>
<dbReference type="InterPro" id="IPR013780">
    <property type="entry name" value="Glyco_hydro_b"/>
</dbReference>
<dbReference type="GO" id="GO:0005975">
    <property type="term" value="P:carbohydrate metabolic process"/>
    <property type="evidence" value="ECO:0007669"/>
    <property type="project" value="InterPro"/>
</dbReference>
<dbReference type="CDD" id="cd02856">
    <property type="entry name" value="E_set_GDE_Isoamylase_N"/>
    <property type="match status" value="1"/>
</dbReference>
<dbReference type="AlphaFoldDB" id="A0A9D1M3P0"/>
<proteinExistence type="inferred from homology"/>
<dbReference type="Pfam" id="PF00128">
    <property type="entry name" value="Alpha-amylase"/>
    <property type="match status" value="1"/>
</dbReference>
<name>A0A9D1M3P0_9PROT</name>
<evidence type="ECO:0000256" key="1">
    <source>
        <dbReference type="ARBA" id="ARBA00008061"/>
    </source>
</evidence>
<reference evidence="3" key="2">
    <citation type="journal article" date="2021" name="PeerJ">
        <title>Extensive microbial diversity within the chicken gut microbiome revealed by metagenomics and culture.</title>
        <authorList>
            <person name="Gilroy R."/>
            <person name="Ravi A."/>
            <person name="Getino M."/>
            <person name="Pursley I."/>
            <person name="Horton D.L."/>
            <person name="Alikhan N.F."/>
            <person name="Baker D."/>
            <person name="Gharbi K."/>
            <person name="Hall N."/>
            <person name="Watson M."/>
            <person name="Adriaenssens E.M."/>
            <person name="Foster-Nyarko E."/>
            <person name="Jarju S."/>
            <person name="Secka A."/>
            <person name="Antonio M."/>
            <person name="Oren A."/>
            <person name="Chaudhuri R.R."/>
            <person name="La Ragione R."/>
            <person name="Hildebrand F."/>
            <person name="Pallen M.J."/>
        </authorList>
    </citation>
    <scope>NUCLEOTIDE SEQUENCE</scope>
    <source>
        <strain evidence="3">ChiW3-316</strain>
    </source>
</reference>
<dbReference type="SUPFAM" id="SSF81296">
    <property type="entry name" value="E set domains"/>
    <property type="match status" value="1"/>
</dbReference>
<reference evidence="3" key="1">
    <citation type="submission" date="2020-10" db="EMBL/GenBank/DDBJ databases">
        <authorList>
            <person name="Gilroy R."/>
        </authorList>
    </citation>
    <scope>NUCLEOTIDE SEQUENCE</scope>
    <source>
        <strain evidence="3">ChiW3-316</strain>
    </source>
</reference>
<dbReference type="SUPFAM" id="SSF51011">
    <property type="entry name" value="Glycosyl hydrolase domain"/>
    <property type="match status" value="1"/>
</dbReference>
<dbReference type="Pfam" id="PF02922">
    <property type="entry name" value="CBM_48"/>
    <property type="match status" value="1"/>
</dbReference>
<dbReference type="Proteomes" id="UP000824107">
    <property type="component" value="Unassembled WGS sequence"/>
</dbReference>
<dbReference type="InterPro" id="IPR017853">
    <property type="entry name" value="GH"/>
</dbReference>
<dbReference type="InterPro" id="IPR014756">
    <property type="entry name" value="Ig_E-set"/>
</dbReference>
<gene>
    <name evidence="3" type="ORF">IAD20_04025</name>
</gene>
<evidence type="ECO:0000313" key="3">
    <source>
        <dbReference type="EMBL" id="HIU53230.1"/>
    </source>
</evidence>
<dbReference type="Gene3D" id="3.20.20.80">
    <property type="entry name" value="Glycosidases"/>
    <property type="match status" value="1"/>
</dbReference>
<dbReference type="SMART" id="SM00642">
    <property type="entry name" value="Aamy"/>
    <property type="match status" value="1"/>
</dbReference>
<dbReference type="Gene3D" id="2.60.40.10">
    <property type="entry name" value="Immunoglobulins"/>
    <property type="match status" value="1"/>
</dbReference>
<dbReference type="EMBL" id="DVNC01000028">
    <property type="protein sequence ID" value="HIU53230.1"/>
    <property type="molecule type" value="Genomic_DNA"/>
</dbReference>
<dbReference type="InterPro" id="IPR006047">
    <property type="entry name" value="GH13_cat_dom"/>
</dbReference>
<evidence type="ECO:0000313" key="4">
    <source>
        <dbReference type="Proteomes" id="UP000824107"/>
    </source>
</evidence>
<organism evidence="3 4">
    <name type="scientific">Candidatus Scatocola faecipullorum</name>
    <dbReference type="NCBI Taxonomy" id="2840917"/>
    <lineage>
        <taxon>Bacteria</taxon>
        <taxon>Pseudomonadati</taxon>
        <taxon>Pseudomonadota</taxon>
        <taxon>Alphaproteobacteria</taxon>
        <taxon>Rhodospirillales</taxon>
        <taxon>Rhodospirillaceae</taxon>
        <taxon>Rhodospirillaceae incertae sedis</taxon>
        <taxon>Candidatus Scatocola</taxon>
    </lineage>
</organism>
<dbReference type="PANTHER" id="PTHR43002">
    <property type="entry name" value="GLYCOGEN DEBRANCHING ENZYME"/>
    <property type="match status" value="1"/>
</dbReference>
<evidence type="ECO:0000259" key="2">
    <source>
        <dbReference type="SMART" id="SM00642"/>
    </source>
</evidence>
<dbReference type="Gene3D" id="2.60.40.1180">
    <property type="entry name" value="Golgi alpha-mannosidase II"/>
    <property type="match status" value="1"/>
</dbReference>